<evidence type="ECO:0000313" key="2">
    <source>
        <dbReference type="Proteomes" id="UP000430146"/>
    </source>
</evidence>
<dbReference type="RefSeq" id="WP_159229794.1">
    <property type="nucleotide sequence ID" value="NZ_CACSIP010000010.1"/>
</dbReference>
<sequence length="113" mass="11964">MLVSDPSGGVAPALSTAVSAISPSLNDGEIAWQAAAEVTDHCSRMERAAIYLALGCGDNFDAIVQMLAFVGRNKMALSDGLKAKLSRWLDGYAGTSHETSLRPVISRLPAHHR</sequence>
<gene>
    <name evidence="1" type="ORF">AELLOGFF_03522</name>
</gene>
<accession>A0A5S9PL63</accession>
<keyword evidence="2" id="KW-1185">Reference proteome</keyword>
<reference evidence="1 2" key="1">
    <citation type="submission" date="2019-11" db="EMBL/GenBank/DDBJ databases">
        <authorList>
            <person name="Holert J."/>
        </authorList>
    </citation>
    <scope>NUCLEOTIDE SEQUENCE [LARGE SCALE GENOMIC DNA]</scope>
    <source>
        <strain evidence="1">BC8_1</strain>
    </source>
</reference>
<organism evidence="1 2">
    <name type="scientific">Mycolicibacterium vanbaalenii</name>
    <name type="common">Mycobacterium vanbaalenii</name>
    <dbReference type="NCBI Taxonomy" id="110539"/>
    <lineage>
        <taxon>Bacteria</taxon>
        <taxon>Bacillati</taxon>
        <taxon>Actinomycetota</taxon>
        <taxon>Actinomycetes</taxon>
        <taxon>Mycobacteriales</taxon>
        <taxon>Mycobacteriaceae</taxon>
        <taxon>Mycolicibacterium</taxon>
    </lineage>
</organism>
<dbReference type="AlphaFoldDB" id="A0A5S9PL63"/>
<dbReference type="OrthoDB" id="4732967at2"/>
<evidence type="ECO:0000313" key="1">
    <source>
        <dbReference type="EMBL" id="CAA0105048.1"/>
    </source>
</evidence>
<name>A0A5S9PL63_MYCVN</name>
<dbReference type="EMBL" id="CACSIP010000010">
    <property type="protein sequence ID" value="CAA0105048.1"/>
    <property type="molecule type" value="Genomic_DNA"/>
</dbReference>
<protein>
    <submittedName>
        <fullName evidence="1">Uncharacterized protein</fullName>
    </submittedName>
</protein>
<dbReference type="Proteomes" id="UP000430146">
    <property type="component" value="Unassembled WGS sequence"/>
</dbReference>
<proteinExistence type="predicted"/>